<reference evidence="1 2" key="1">
    <citation type="submission" date="2019-07" db="EMBL/GenBank/DDBJ databases">
        <authorList>
            <person name="Park M."/>
        </authorList>
    </citation>
    <scope>NUCLEOTIDE SEQUENCE [LARGE SCALE GENOMIC DNA]</scope>
    <source>
        <strain evidence="1 2">KCTC32445</strain>
    </source>
</reference>
<dbReference type="Gene3D" id="3.30.470.20">
    <property type="entry name" value="ATP-grasp fold, B domain"/>
    <property type="match status" value="1"/>
</dbReference>
<dbReference type="PANTHER" id="PTHR21621:SF0">
    <property type="entry name" value="BETA-CITRYLGLUTAMATE SYNTHASE B-RELATED"/>
    <property type="match status" value="1"/>
</dbReference>
<dbReference type="RefSeq" id="WP_143774801.1">
    <property type="nucleotide sequence ID" value="NZ_VKKU01000001.1"/>
</dbReference>
<dbReference type="Proteomes" id="UP000320160">
    <property type="component" value="Unassembled WGS sequence"/>
</dbReference>
<evidence type="ECO:0000313" key="2">
    <source>
        <dbReference type="Proteomes" id="UP000320160"/>
    </source>
</evidence>
<keyword evidence="2" id="KW-1185">Reference proteome</keyword>
<sequence length="372" mass="42344">MKILIFSKSGDFHSHAVKWALEQLGHDVTHFLSSSIPMKSTYSFFAGGNKLPKTVIDSENGKIDMSNYDVVWFRRVPRAIPDPTCHPADVETALRDWASAFRSLQIYGSENAAFSVNEPKSSWNICKITQLDAASRIGFNIPLTLVSNDPEQIASFVERGANEQCIIKPLSQASWISSDQREFALPTTIVNLSDLENADTRTCPAIYQKLVKKDYEVRCTVIGKNIYSVKIDSQSDAHSSIDFRNAKDWSSLKYDLIQTPINIENKIFILMEYLNIYFGAFDFIVTPEGEWVFLEVNTMGNFLWIELYNDKIPLLQNFAKFLESRCKSYSNKEFDDRISLKKFIDKVDISKIISSELDANPNTNASHYVFES</sequence>
<dbReference type="OrthoDB" id="583309at2"/>
<gene>
    <name evidence="1" type="ORF">FOM92_00360</name>
</gene>
<dbReference type="GO" id="GO:0018169">
    <property type="term" value="F:ribosomal S6-glutamic acid ligase activity"/>
    <property type="evidence" value="ECO:0007669"/>
    <property type="project" value="TreeGrafter"/>
</dbReference>
<evidence type="ECO:0000313" key="1">
    <source>
        <dbReference type="EMBL" id="TSB03937.1"/>
    </source>
</evidence>
<organism evidence="1 2">
    <name type="scientific">Sphingorhabdus contaminans</name>
    <dbReference type="NCBI Taxonomy" id="1343899"/>
    <lineage>
        <taxon>Bacteria</taxon>
        <taxon>Pseudomonadati</taxon>
        <taxon>Pseudomonadota</taxon>
        <taxon>Alphaproteobacteria</taxon>
        <taxon>Sphingomonadales</taxon>
        <taxon>Sphingomonadaceae</taxon>
        <taxon>Sphingorhabdus</taxon>
    </lineage>
</organism>
<accession>A0A553WGW8</accession>
<name>A0A553WGW8_9SPHN</name>
<dbReference type="GO" id="GO:0009432">
    <property type="term" value="P:SOS response"/>
    <property type="evidence" value="ECO:0007669"/>
    <property type="project" value="TreeGrafter"/>
</dbReference>
<evidence type="ECO:0008006" key="3">
    <source>
        <dbReference type="Google" id="ProtNLM"/>
    </source>
</evidence>
<dbReference type="GO" id="GO:0005737">
    <property type="term" value="C:cytoplasm"/>
    <property type="evidence" value="ECO:0007669"/>
    <property type="project" value="TreeGrafter"/>
</dbReference>
<dbReference type="EMBL" id="VKKU01000001">
    <property type="protein sequence ID" value="TSB03937.1"/>
    <property type="molecule type" value="Genomic_DNA"/>
</dbReference>
<proteinExistence type="predicted"/>
<dbReference type="AlphaFoldDB" id="A0A553WGW8"/>
<protein>
    <recommendedName>
        <fullName evidence="3">ATP-grasp domain-containing protein</fullName>
    </recommendedName>
</protein>
<dbReference type="SUPFAM" id="SSF56059">
    <property type="entry name" value="Glutathione synthetase ATP-binding domain-like"/>
    <property type="match status" value="1"/>
</dbReference>
<comment type="caution">
    <text evidence="1">The sequence shown here is derived from an EMBL/GenBank/DDBJ whole genome shotgun (WGS) entry which is preliminary data.</text>
</comment>
<dbReference type="PANTHER" id="PTHR21621">
    <property type="entry name" value="RIBOSOMAL PROTEIN S6 MODIFICATION PROTEIN"/>
    <property type="match status" value="1"/>
</dbReference>